<sequence>MLEAVKPYVLRRFKTGDEEWVIRKHGELYAAEYGWNHEFEELVSNIMSAFITSFDKKREQSWIAELNGEIVGSIFVASESETVAKVRLLLVDPKARGLGLGSHLVDECISFARNAGYKKLVLWTNSVLIEARHIYKKKGFILAAEEKHHSFGKDLVGETWEYYFGNSSVKHGC</sequence>
<keyword evidence="1" id="KW-0808">Transferase</keyword>
<evidence type="ECO:0000259" key="2">
    <source>
        <dbReference type="PROSITE" id="PS51186"/>
    </source>
</evidence>
<evidence type="ECO:0000313" key="4">
    <source>
        <dbReference type="Proteomes" id="UP000234748"/>
    </source>
</evidence>
<dbReference type="SUPFAM" id="SSF55729">
    <property type="entry name" value="Acyl-CoA N-acyltransferases (Nat)"/>
    <property type="match status" value="1"/>
</dbReference>
<keyword evidence="4" id="KW-1185">Reference proteome</keyword>
<dbReference type="AlphaFoldDB" id="A0A2N5M6R4"/>
<dbReference type="InterPro" id="IPR050769">
    <property type="entry name" value="NAT_camello-type"/>
</dbReference>
<dbReference type="Gene3D" id="3.40.630.30">
    <property type="match status" value="1"/>
</dbReference>
<dbReference type="CDD" id="cd04301">
    <property type="entry name" value="NAT_SF"/>
    <property type="match status" value="1"/>
</dbReference>
<dbReference type="PANTHER" id="PTHR13947:SF37">
    <property type="entry name" value="LD18367P"/>
    <property type="match status" value="1"/>
</dbReference>
<evidence type="ECO:0000313" key="3">
    <source>
        <dbReference type="EMBL" id="PLT30056.1"/>
    </source>
</evidence>
<accession>A0A2N5M6R4</accession>
<reference evidence="3 4" key="1">
    <citation type="submission" date="2017-11" db="EMBL/GenBank/DDBJ databases">
        <title>Comparitive Functional Genomics of Dry Heat Resistant strains isolated from the Viking Spacecraft.</title>
        <authorList>
            <person name="Seuylemezian A."/>
            <person name="Cooper K."/>
            <person name="Vaishampayan P."/>
        </authorList>
    </citation>
    <scope>NUCLEOTIDE SEQUENCE [LARGE SCALE GENOMIC DNA]</scope>
    <source>
        <strain evidence="3 4">V1-29</strain>
    </source>
</reference>
<gene>
    <name evidence="3" type="ORF">CUU66_09925</name>
</gene>
<dbReference type="InterPro" id="IPR016181">
    <property type="entry name" value="Acyl_CoA_acyltransferase"/>
</dbReference>
<protein>
    <recommendedName>
        <fullName evidence="2">N-acetyltransferase domain-containing protein</fullName>
    </recommendedName>
</protein>
<evidence type="ECO:0000256" key="1">
    <source>
        <dbReference type="ARBA" id="ARBA00022679"/>
    </source>
</evidence>
<feature type="domain" description="N-acetyltransferase" evidence="2">
    <location>
        <begin position="8"/>
        <end position="166"/>
    </location>
</feature>
<proteinExistence type="predicted"/>
<dbReference type="PROSITE" id="PS51186">
    <property type="entry name" value="GNAT"/>
    <property type="match status" value="1"/>
</dbReference>
<dbReference type="PANTHER" id="PTHR13947">
    <property type="entry name" value="GNAT FAMILY N-ACETYLTRANSFERASE"/>
    <property type="match status" value="1"/>
</dbReference>
<organism evidence="3 4">
    <name type="scientific">Peribacillus deserti</name>
    <dbReference type="NCBI Taxonomy" id="673318"/>
    <lineage>
        <taxon>Bacteria</taxon>
        <taxon>Bacillati</taxon>
        <taxon>Bacillota</taxon>
        <taxon>Bacilli</taxon>
        <taxon>Bacillales</taxon>
        <taxon>Bacillaceae</taxon>
        <taxon>Peribacillus</taxon>
    </lineage>
</organism>
<dbReference type="EMBL" id="PGUY01000029">
    <property type="protein sequence ID" value="PLT30056.1"/>
    <property type="molecule type" value="Genomic_DNA"/>
</dbReference>
<dbReference type="Proteomes" id="UP000234748">
    <property type="component" value="Unassembled WGS sequence"/>
</dbReference>
<dbReference type="InterPro" id="IPR000182">
    <property type="entry name" value="GNAT_dom"/>
</dbReference>
<comment type="caution">
    <text evidence="3">The sequence shown here is derived from an EMBL/GenBank/DDBJ whole genome shotgun (WGS) entry which is preliminary data.</text>
</comment>
<dbReference type="Pfam" id="PF00583">
    <property type="entry name" value="Acetyltransf_1"/>
    <property type="match status" value="1"/>
</dbReference>
<dbReference type="OrthoDB" id="5419426at2"/>
<name>A0A2N5M6R4_9BACI</name>
<dbReference type="GO" id="GO:0008080">
    <property type="term" value="F:N-acetyltransferase activity"/>
    <property type="evidence" value="ECO:0007669"/>
    <property type="project" value="InterPro"/>
</dbReference>